<dbReference type="EMBL" id="FXTE01000003">
    <property type="protein sequence ID" value="SMO61057.1"/>
    <property type="molecule type" value="Genomic_DNA"/>
</dbReference>
<dbReference type="SUPFAM" id="SSF102588">
    <property type="entry name" value="LmbE-like"/>
    <property type="match status" value="1"/>
</dbReference>
<evidence type="ECO:0000313" key="1">
    <source>
        <dbReference type="EMBL" id="SMO61057.1"/>
    </source>
</evidence>
<sequence>MTALTPFDGQDGPVLVVAPHPDDEVLGAGGTIARLADAGRAVHIAIVTTGRSPRFSTEQIANVQAEARAAHEHLGVTHTHWLDFPAAELAEHPHGDLNAGLGTLIRDLDPSVILAPHPGDIHLDHQLSFLSTLVASRPYQDKYPTTIAAYETLSETNWNAPYLTPPFVPNMFVDISDTLERKLEAFQLFASQVKQPPHERSVQSLKALATLRGATVHRAAAEGFVLVRSVI</sequence>
<dbReference type="Proteomes" id="UP000319555">
    <property type="component" value="Unassembled WGS sequence"/>
</dbReference>
<evidence type="ECO:0000313" key="2">
    <source>
        <dbReference type="Proteomes" id="UP000319555"/>
    </source>
</evidence>
<dbReference type="Pfam" id="PF02585">
    <property type="entry name" value="PIG-L"/>
    <property type="match status" value="1"/>
</dbReference>
<dbReference type="PANTHER" id="PTHR12993">
    <property type="entry name" value="N-ACETYLGLUCOSAMINYL-PHOSPHATIDYLINOSITOL DE-N-ACETYLASE-RELATED"/>
    <property type="match status" value="1"/>
</dbReference>
<keyword evidence="2" id="KW-1185">Reference proteome</keyword>
<gene>
    <name evidence="1" type="ORF">SAMN06265380_103120</name>
</gene>
<dbReference type="InterPro" id="IPR024078">
    <property type="entry name" value="LmbE-like_dom_sf"/>
</dbReference>
<dbReference type="AlphaFoldDB" id="A0A521CNN1"/>
<name>A0A521CNN1_9RHOB</name>
<organism evidence="1 2">
    <name type="scientific">Ruegeria faecimaris</name>
    <dbReference type="NCBI Taxonomy" id="686389"/>
    <lineage>
        <taxon>Bacteria</taxon>
        <taxon>Pseudomonadati</taxon>
        <taxon>Pseudomonadota</taxon>
        <taxon>Alphaproteobacteria</taxon>
        <taxon>Rhodobacterales</taxon>
        <taxon>Roseobacteraceae</taxon>
        <taxon>Ruegeria</taxon>
    </lineage>
</organism>
<accession>A0A521CNN1</accession>
<dbReference type="OrthoDB" id="9790023at2"/>
<dbReference type="Gene3D" id="3.40.50.10320">
    <property type="entry name" value="LmbE-like"/>
    <property type="match status" value="1"/>
</dbReference>
<dbReference type="PANTHER" id="PTHR12993:SF11">
    <property type="entry name" value="N-ACETYLGLUCOSAMINYL-PHOSPHATIDYLINOSITOL DE-N-ACETYLASE"/>
    <property type="match status" value="1"/>
</dbReference>
<dbReference type="InterPro" id="IPR003737">
    <property type="entry name" value="GlcNAc_PI_deacetylase-related"/>
</dbReference>
<proteinExistence type="predicted"/>
<dbReference type="RefSeq" id="WP_142636210.1">
    <property type="nucleotide sequence ID" value="NZ_FXTE01000003.1"/>
</dbReference>
<dbReference type="GO" id="GO:0016811">
    <property type="term" value="F:hydrolase activity, acting on carbon-nitrogen (but not peptide) bonds, in linear amides"/>
    <property type="evidence" value="ECO:0007669"/>
    <property type="project" value="TreeGrafter"/>
</dbReference>
<protein>
    <submittedName>
        <fullName evidence="1">N-acetylglucosaminyl deacetylase, LmbE family</fullName>
    </submittedName>
</protein>
<reference evidence="1 2" key="1">
    <citation type="submission" date="2017-05" db="EMBL/GenBank/DDBJ databases">
        <authorList>
            <person name="Varghese N."/>
            <person name="Submissions S."/>
        </authorList>
    </citation>
    <scope>NUCLEOTIDE SEQUENCE [LARGE SCALE GENOMIC DNA]</scope>
    <source>
        <strain evidence="1 2">DSM 28009</strain>
    </source>
</reference>